<feature type="transmembrane region" description="Helical" evidence="1">
    <location>
        <begin position="382"/>
        <end position="403"/>
    </location>
</feature>
<sequence>MSSRVVRLDLKGCDAEEAAARVTELLHTSQDLGMLLVEDTAAAVVRHRAAFEALDGSRQVAQLLCLVVGRQPGRGRAGAGPEALRLPGNIQRRTLWVIEETGVDWSLGASARARRRDGRDGDGLGRLSELLRLPGVFERTHRQLGEVPFGAAVPGLRIAGAGGTGQEDFLLALRSAIRRLLDPASPAPAPYDDETGGPVPVRFTGDGPLAGEFTRAEQAVEDAQEAVAGLPSGTALITQRPVAEPVEAAGERLTAVRSRLVALFQAVPADDRITADRRAAIAGHGVQPPGPEPFEAGPFRDALRSWLKRSLDRRVSLNRLELDLRDRAATLEAGGSHLRRLRLICPDSLLRELREPRPMAPPQPWLPLPGAVCAALAGLSPLGVAGGVVMALLWTALVALTVIRGPGGRIDAHSRALGLNALGALAGAIGGGLGGDAGLPAAGWSAAVFAAIAGALAVIVQSWRARAFAWADVSGLDRAERALQDMRQLLGHAVTDWSQLNRRLDTVDQLNILRQGLSGVRDELEERVRKLDKEDFGHPSLSPAPYGDAVQLWLGDLVLAAVRPVQHGTSDGEARRHARTEASHLIAEWERAVEQGHSADALPFVTDARPPIPVDPEDLASVTEQLSYDPAGEMWQLCAPGDLGLLDIAPRPRAVRFGPRAAGAAGSLPSDTVLVSSSAHCGVLRLVPLHAHVVEWTWTEDEHEEPGDGSGDGGTV</sequence>
<dbReference type="EMBL" id="JAXCEH010000011">
    <property type="protein sequence ID" value="MFA1555567.1"/>
    <property type="molecule type" value="Genomic_DNA"/>
</dbReference>
<keyword evidence="1" id="KW-0472">Membrane</keyword>
<keyword evidence="1" id="KW-0812">Transmembrane</keyword>
<keyword evidence="1" id="KW-1133">Transmembrane helix</keyword>
<comment type="caution">
    <text evidence="2">The sequence shown here is derived from an EMBL/GenBank/DDBJ whole genome shotgun (WGS) entry which is preliminary data.</text>
</comment>
<feature type="transmembrane region" description="Helical" evidence="1">
    <location>
        <begin position="441"/>
        <end position="460"/>
    </location>
</feature>
<proteinExistence type="predicted"/>
<keyword evidence="3" id="KW-1185">Reference proteome</keyword>
<feature type="transmembrane region" description="Helical" evidence="1">
    <location>
        <begin position="415"/>
        <end position="435"/>
    </location>
</feature>
<dbReference type="RefSeq" id="WP_371942292.1">
    <property type="nucleotide sequence ID" value="NZ_JAXCEH010000011.1"/>
</dbReference>
<evidence type="ECO:0000313" key="3">
    <source>
        <dbReference type="Proteomes" id="UP001569904"/>
    </source>
</evidence>
<protein>
    <submittedName>
        <fullName evidence="2">Uncharacterized protein</fullName>
    </submittedName>
</protein>
<dbReference type="Proteomes" id="UP001569904">
    <property type="component" value="Unassembled WGS sequence"/>
</dbReference>
<organism evidence="2 3">
    <name type="scientific">Actinomadura chokoriensis</name>
    <dbReference type="NCBI Taxonomy" id="454156"/>
    <lineage>
        <taxon>Bacteria</taxon>
        <taxon>Bacillati</taxon>
        <taxon>Actinomycetota</taxon>
        <taxon>Actinomycetes</taxon>
        <taxon>Streptosporangiales</taxon>
        <taxon>Thermomonosporaceae</taxon>
        <taxon>Actinomadura</taxon>
    </lineage>
</organism>
<evidence type="ECO:0000256" key="1">
    <source>
        <dbReference type="SAM" id="Phobius"/>
    </source>
</evidence>
<gene>
    <name evidence="2" type="ORF">SM436_17910</name>
</gene>
<evidence type="ECO:0000313" key="2">
    <source>
        <dbReference type="EMBL" id="MFA1555567.1"/>
    </source>
</evidence>
<accession>A0ABV4R2A4</accession>
<name>A0ABV4R2A4_9ACTN</name>
<reference evidence="2 3" key="1">
    <citation type="submission" date="2023-11" db="EMBL/GenBank/DDBJ databases">
        <title>Actinomadura monticuli sp. nov., isolated from volcanic ash.</title>
        <authorList>
            <person name="Lee S.D."/>
            <person name="Yang H."/>
            <person name="Kim I.S."/>
        </authorList>
    </citation>
    <scope>NUCLEOTIDE SEQUENCE [LARGE SCALE GENOMIC DNA]</scope>
    <source>
        <strain evidence="2 3">DSM 45346</strain>
    </source>
</reference>